<comment type="caution">
    <text evidence="1">The sequence shown here is derived from an EMBL/GenBank/DDBJ whole genome shotgun (WGS) entry which is preliminary data.</text>
</comment>
<dbReference type="AlphaFoldDB" id="A0A8T3BL68"/>
<reference evidence="1" key="1">
    <citation type="journal article" date="2022" name="Front. Genet.">
        <title>Chromosome-Scale Assembly of the Dendrobium nobile Genome Provides Insights Into the Molecular Mechanism of the Biosynthesis of the Medicinal Active Ingredient of Dendrobium.</title>
        <authorList>
            <person name="Xu Q."/>
            <person name="Niu S.-C."/>
            <person name="Li K.-L."/>
            <person name="Zheng P.-J."/>
            <person name="Zhang X.-J."/>
            <person name="Jia Y."/>
            <person name="Liu Y."/>
            <person name="Niu Y.-X."/>
            <person name="Yu L.-H."/>
            <person name="Chen D.-F."/>
            <person name="Zhang G.-Q."/>
        </authorList>
    </citation>
    <scope>NUCLEOTIDE SEQUENCE</scope>
    <source>
        <tissue evidence="1">Leaf</tissue>
    </source>
</reference>
<dbReference type="Proteomes" id="UP000829196">
    <property type="component" value="Unassembled WGS sequence"/>
</dbReference>
<name>A0A8T3BL68_DENNO</name>
<dbReference type="EMBL" id="JAGYWB010000009">
    <property type="protein sequence ID" value="KAI0512445.1"/>
    <property type="molecule type" value="Genomic_DNA"/>
</dbReference>
<evidence type="ECO:0000313" key="1">
    <source>
        <dbReference type="EMBL" id="KAI0512445.1"/>
    </source>
</evidence>
<organism evidence="1 2">
    <name type="scientific">Dendrobium nobile</name>
    <name type="common">Orchid</name>
    <dbReference type="NCBI Taxonomy" id="94219"/>
    <lineage>
        <taxon>Eukaryota</taxon>
        <taxon>Viridiplantae</taxon>
        <taxon>Streptophyta</taxon>
        <taxon>Embryophyta</taxon>
        <taxon>Tracheophyta</taxon>
        <taxon>Spermatophyta</taxon>
        <taxon>Magnoliopsida</taxon>
        <taxon>Liliopsida</taxon>
        <taxon>Asparagales</taxon>
        <taxon>Orchidaceae</taxon>
        <taxon>Epidendroideae</taxon>
        <taxon>Malaxideae</taxon>
        <taxon>Dendrobiinae</taxon>
        <taxon>Dendrobium</taxon>
    </lineage>
</organism>
<protein>
    <submittedName>
        <fullName evidence="1">Uncharacterized protein</fullName>
    </submittedName>
</protein>
<keyword evidence="2" id="KW-1185">Reference proteome</keyword>
<gene>
    <name evidence="1" type="ORF">KFK09_013084</name>
</gene>
<proteinExistence type="predicted"/>
<accession>A0A8T3BL68</accession>
<evidence type="ECO:0000313" key="2">
    <source>
        <dbReference type="Proteomes" id="UP000829196"/>
    </source>
</evidence>
<sequence length="85" mass="9825">MDRVICAVGWARGRVCAYVQRNERGRSSCASKGDWKREWGRLLPPCVALDREKQRSRAMGIRHRGRILDQKIGASEIRSERDDIE</sequence>